<evidence type="ECO:0000313" key="20">
    <source>
        <dbReference type="EMBL" id="EGV60875.1"/>
    </source>
</evidence>
<evidence type="ECO:0000256" key="14">
    <source>
        <dbReference type="ARBA" id="ARBA00023180"/>
    </source>
</evidence>
<evidence type="ECO:0000259" key="17">
    <source>
        <dbReference type="Pfam" id="PF04389"/>
    </source>
</evidence>
<feature type="transmembrane region" description="Helical" evidence="16">
    <location>
        <begin position="532"/>
        <end position="554"/>
    </location>
</feature>
<dbReference type="OrthoDB" id="76293at2759"/>
<proteinExistence type="inferred from homology"/>
<dbReference type="GO" id="GO:0008235">
    <property type="term" value="F:metalloexopeptidase activity"/>
    <property type="evidence" value="ECO:0007669"/>
    <property type="project" value="InterPro"/>
</dbReference>
<evidence type="ECO:0000313" key="21">
    <source>
        <dbReference type="Proteomes" id="UP000000707"/>
    </source>
</evidence>
<protein>
    <recommendedName>
        <fullName evidence="15">Peptide hydrolase</fullName>
        <ecNumber evidence="15">3.4.-.-</ecNumber>
    </recommendedName>
</protein>
<evidence type="ECO:0000256" key="9">
    <source>
        <dbReference type="ARBA" id="ARBA00022801"/>
    </source>
</evidence>
<gene>
    <name evidence="20" type="ORF">CANTEDRAFT_111550</name>
</gene>
<dbReference type="InterPro" id="IPR048024">
    <property type="entry name" value="Fxna-like_M28_dom"/>
</dbReference>
<dbReference type="PANTHER" id="PTHR12147">
    <property type="entry name" value="METALLOPEPTIDASE M28 FAMILY MEMBER"/>
    <property type="match status" value="1"/>
</dbReference>
<feature type="transmembrane region" description="Helical" evidence="16">
    <location>
        <begin position="398"/>
        <end position="416"/>
    </location>
</feature>
<feature type="transmembrane region" description="Helical" evidence="16">
    <location>
        <begin position="664"/>
        <end position="683"/>
    </location>
</feature>
<feature type="domain" description="Vacuolar membrane protease C-terminal" evidence="18">
    <location>
        <begin position="692"/>
        <end position="935"/>
    </location>
</feature>
<feature type="domain" description="Vacuolar membrane protease transmembrane" evidence="19">
    <location>
        <begin position="591"/>
        <end position="662"/>
    </location>
</feature>
<evidence type="ECO:0000256" key="8">
    <source>
        <dbReference type="ARBA" id="ARBA00022723"/>
    </source>
</evidence>
<dbReference type="Pfam" id="PF22250">
    <property type="entry name" value="PFF1_C"/>
    <property type="match status" value="1"/>
</dbReference>
<feature type="transmembrane region" description="Helical" evidence="16">
    <location>
        <begin position="464"/>
        <end position="486"/>
    </location>
</feature>
<dbReference type="GO" id="GO:0006508">
    <property type="term" value="P:proteolysis"/>
    <property type="evidence" value="ECO:0007669"/>
    <property type="project" value="UniProtKB-KW"/>
</dbReference>
<sequence>MSEQGDVGNSVAQTASVASVTSAPKRSIVSVNPGQQKSKGPNFFIRFIRSVFGYRKTSLSFFVFVTFVAVYLLSYVDNSLEWSVSLPSDELESSLLDASWTDLQHIGEFKHPYGSVGNDYVHDYIEQKVKRLIKESKLPYIEYDNDLNNNNSILFKDTSGYVSYYESNNILVRINGTRDDLPALLISAHFDSVPSSYGITDDGAGIASLLGVLDYFTSEKVPQPTRTIIFNFNNNEEFGLYGAYAFLNHPWSKLVKYFINLEGTGEGGKAILFRGTDYEITKEYNAVRFPYASSIFQQAFNSRIIHSETDYKVYFETGGMRGIDIAFYKPRDIYHTGYDDISHTSKKALWHMLSSALDFVETYLEAEKPSKQFASFVSFLNFFFIVSLPKLIIFNISLLVLVPVVCFFLLLIIFGYKQNWRLGFVNSVKFPISLVFSVFVVDFAKQTMIQFFEFSPNSSATSMALTLSAVFLFSNYLILNGINFLFRNYKFIQHDEKLIVIIQISFAYWVLLIASTVRLSSNKFGNDHTGEALLTVLFVIQSAGAIFGLLGWCFKASKQDLEYELTAAGATQPLLVAQTDEYGAADHDHHTHSDNSYDWLIQFLIVAPIPLLIIYNNSWLILSGINKSIQESYKSELFIYKLIEYIGVVCVFPILPFVFKINKIIIYTVIVGAVLNCGILYASNPFNAENPMKLRFIQTANASADISESYATVVGRYGSGFEDLLKDMPSVKASGLDVNCTEPLDGLTTCSYKTPLSPKLVPGATSFSDYLSVDILKNSSSSAFGLLNGEIQINAHGSSMCSVLFDSSRTKDLPVKTVIVYNHDKTNGTVSSMATPEGFSVDKDGNFIYKDLAGLPGFKLNKLDDEKPFHIAFQWLPSLLDSDYTTSKDSLSVAIKCLWGNLGDGDSLVPAYKELNHYSPTTVSWSNLAGGMVSVSTTIEI</sequence>
<feature type="transmembrane region" description="Helical" evidence="16">
    <location>
        <begin position="59"/>
        <end position="76"/>
    </location>
</feature>
<evidence type="ECO:0000256" key="1">
    <source>
        <dbReference type="ARBA" id="ARBA00001947"/>
    </source>
</evidence>
<dbReference type="Pfam" id="PF22251">
    <property type="entry name" value="PFF1_TM"/>
    <property type="match status" value="2"/>
</dbReference>
<feature type="domain" description="Peptidase M28" evidence="17">
    <location>
        <begin position="169"/>
        <end position="359"/>
    </location>
</feature>
<comment type="function">
    <text evidence="2">May be involved in vacuolar sorting and osmoregulation.</text>
</comment>
<dbReference type="HOGENOM" id="CLU_006412_1_0_1"/>
<evidence type="ECO:0000256" key="11">
    <source>
        <dbReference type="ARBA" id="ARBA00022989"/>
    </source>
</evidence>
<keyword evidence="12" id="KW-0482">Metalloprotease</keyword>
<dbReference type="InterPro" id="IPR053975">
    <property type="entry name" value="PFF1_C"/>
</dbReference>
<dbReference type="InterPro" id="IPR007484">
    <property type="entry name" value="Peptidase_M28"/>
</dbReference>
<dbReference type="AlphaFoldDB" id="G3BCS8"/>
<keyword evidence="6 15" id="KW-0645">Protease</keyword>
<dbReference type="GO" id="GO:0046872">
    <property type="term" value="F:metal ion binding"/>
    <property type="evidence" value="ECO:0007669"/>
    <property type="project" value="UniProtKB-KW"/>
</dbReference>
<name>G3BCS8_CANTC</name>
<evidence type="ECO:0000256" key="5">
    <source>
        <dbReference type="ARBA" id="ARBA00022554"/>
    </source>
</evidence>
<feature type="transmembrane region" description="Helical" evidence="16">
    <location>
        <begin position="599"/>
        <end position="618"/>
    </location>
</feature>
<dbReference type="Gene3D" id="3.40.630.10">
    <property type="entry name" value="Zn peptidases"/>
    <property type="match status" value="1"/>
</dbReference>
<keyword evidence="21" id="KW-1185">Reference proteome</keyword>
<dbReference type="eggNOG" id="KOG2194">
    <property type="taxonomic scope" value="Eukaryota"/>
</dbReference>
<feature type="transmembrane region" description="Helical" evidence="16">
    <location>
        <begin position="428"/>
        <end position="444"/>
    </location>
</feature>
<dbReference type="Proteomes" id="UP000000707">
    <property type="component" value="Unassembled WGS sequence"/>
</dbReference>
<dbReference type="EMBL" id="GL996528">
    <property type="protein sequence ID" value="EGV60875.1"/>
    <property type="molecule type" value="Genomic_DNA"/>
</dbReference>
<comment type="similarity">
    <text evidence="4 15">Belongs to the peptidase M28 family.</text>
</comment>
<keyword evidence="14" id="KW-0325">Glycoprotein</keyword>
<evidence type="ECO:0000256" key="4">
    <source>
        <dbReference type="ARBA" id="ARBA00010918"/>
    </source>
</evidence>
<dbReference type="PANTHER" id="PTHR12147:SF58">
    <property type="entry name" value="VACUOLAR MEMBRANE PROTEASE"/>
    <property type="match status" value="1"/>
</dbReference>
<keyword evidence="8 15" id="KW-0479">Metal-binding</keyword>
<evidence type="ECO:0000256" key="13">
    <source>
        <dbReference type="ARBA" id="ARBA00023136"/>
    </source>
</evidence>
<dbReference type="Pfam" id="PF04389">
    <property type="entry name" value="Peptidase_M28"/>
    <property type="match status" value="1"/>
</dbReference>
<dbReference type="GO" id="GO:0005774">
    <property type="term" value="C:vacuolar membrane"/>
    <property type="evidence" value="ECO:0007669"/>
    <property type="project" value="UniProtKB-SubCell"/>
</dbReference>
<evidence type="ECO:0000256" key="2">
    <source>
        <dbReference type="ARBA" id="ARBA00003273"/>
    </source>
</evidence>
<feature type="transmembrane region" description="Helical" evidence="16">
    <location>
        <begin position="638"/>
        <end position="659"/>
    </location>
</feature>
<keyword evidence="5" id="KW-0926">Vacuole</keyword>
<accession>G3BCS8</accession>
<feature type="transmembrane region" description="Helical" evidence="16">
    <location>
        <begin position="498"/>
        <end position="520"/>
    </location>
</feature>
<evidence type="ECO:0000256" key="7">
    <source>
        <dbReference type="ARBA" id="ARBA00022692"/>
    </source>
</evidence>
<dbReference type="SUPFAM" id="SSF53187">
    <property type="entry name" value="Zn-dependent exopeptidases"/>
    <property type="match status" value="1"/>
</dbReference>
<keyword evidence="7 16" id="KW-0812">Transmembrane</keyword>
<evidence type="ECO:0000256" key="6">
    <source>
        <dbReference type="ARBA" id="ARBA00022670"/>
    </source>
</evidence>
<reference evidence="20 21" key="1">
    <citation type="journal article" date="2011" name="Proc. Natl. Acad. Sci. U.S.A.">
        <title>Comparative genomics of xylose-fermenting fungi for enhanced biofuel production.</title>
        <authorList>
            <person name="Wohlbach D.J."/>
            <person name="Kuo A."/>
            <person name="Sato T.K."/>
            <person name="Potts K.M."/>
            <person name="Salamov A.A."/>
            <person name="LaButti K.M."/>
            <person name="Sun H."/>
            <person name="Clum A."/>
            <person name="Pangilinan J.L."/>
            <person name="Lindquist E.A."/>
            <person name="Lucas S."/>
            <person name="Lapidus A."/>
            <person name="Jin M."/>
            <person name="Gunawan C."/>
            <person name="Balan V."/>
            <person name="Dale B.E."/>
            <person name="Jeffries T.W."/>
            <person name="Zinkel R."/>
            <person name="Barry K.W."/>
            <person name="Grigoriev I.V."/>
            <person name="Gasch A.P."/>
        </authorList>
    </citation>
    <scope>NUCLEOTIDE SEQUENCE [LARGE SCALE GENOMIC DNA]</scope>
    <source>
        <strain evidence="21">ATCC 10573 / BCRC 21748 / CBS 615 / JCM 9827 / NBRC 10315 / NRRL Y-1498 / VKM Y-70</strain>
    </source>
</reference>
<evidence type="ECO:0000259" key="19">
    <source>
        <dbReference type="Pfam" id="PF22251"/>
    </source>
</evidence>
<keyword evidence="11 16" id="KW-1133">Transmembrane helix</keyword>
<evidence type="ECO:0000256" key="12">
    <source>
        <dbReference type="ARBA" id="ARBA00023049"/>
    </source>
</evidence>
<evidence type="ECO:0000256" key="15">
    <source>
        <dbReference type="RuleBase" id="RU361240"/>
    </source>
</evidence>
<evidence type="ECO:0000256" key="10">
    <source>
        <dbReference type="ARBA" id="ARBA00022833"/>
    </source>
</evidence>
<dbReference type="STRING" id="590646.G3BCS8"/>
<evidence type="ECO:0000256" key="3">
    <source>
        <dbReference type="ARBA" id="ARBA00004128"/>
    </source>
</evidence>
<evidence type="ECO:0000256" key="16">
    <source>
        <dbReference type="SAM" id="Phobius"/>
    </source>
</evidence>
<keyword evidence="10 15" id="KW-0862">Zinc</keyword>
<feature type="domain" description="Vacuolar membrane protease transmembrane" evidence="19">
    <location>
        <begin position="429"/>
        <end position="567"/>
    </location>
</feature>
<keyword evidence="13 16" id="KW-0472">Membrane</keyword>
<keyword evidence="9 15" id="KW-0378">Hydrolase</keyword>
<comment type="cofactor">
    <cofactor evidence="1">
        <name>Zn(2+)</name>
        <dbReference type="ChEBI" id="CHEBI:29105"/>
    </cofactor>
</comment>
<organism evidence="21">
    <name type="scientific">Candida tenuis (strain ATCC 10573 / BCRC 21748 / CBS 615 / JCM 9827 / NBRC 10315 / NRRL Y-1498 / VKM Y-70)</name>
    <name type="common">Yeast</name>
    <name type="synonym">Yamadazyma tenuis</name>
    <dbReference type="NCBI Taxonomy" id="590646"/>
    <lineage>
        <taxon>Eukaryota</taxon>
        <taxon>Fungi</taxon>
        <taxon>Dikarya</taxon>
        <taxon>Ascomycota</taxon>
        <taxon>Saccharomycotina</taxon>
        <taxon>Pichiomycetes</taxon>
        <taxon>Debaryomycetaceae</taxon>
        <taxon>Yamadazyma</taxon>
    </lineage>
</organism>
<dbReference type="InterPro" id="IPR045175">
    <property type="entry name" value="M28_fam"/>
</dbReference>
<comment type="subcellular location">
    <subcellularLocation>
        <location evidence="3">Vacuole membrane</location>
        <topology evidence="3">Multi-pass membrane protein</topology>
    </subcellularLocation>
</comment>
<evidence type="ECO:0000259" key="18">
    <source>
        <dbReference type="Pfam" id="PF22250"/>
    </source>
</evidence>
<dbReference type="EC" id="3.4.-.-" evidence="15"/>
<dbReference type="InterPro" id="IPR053976">
    <property type="entry name" value="PFF1_TM"/>
</dbReference>
<dbReference type="CDD" id="cd03875">
    <property type="entry name" value="M28_Fxna_like"/>
    <property type="match status" value="1"/>
</dbReference>